<evidence type="ECO:0000256" key="4">
    <source>
        <dbReference type="ARBA" id="ARBA00022989"/>
    </source>
</evidence>
<gene>
    <name evidence="8" type="ORF">SAMN06296020_105185</name>
</gene>
<evidence type="ECO:0000256" key="1">
    <source>
        <dbReference type="ARBA" id="ARBA00004651"/>
    </source>
</evidence>
<evidence type="ECO:0000259" key="7">
    <source>
        <dbReference type="Pfam" id="PF02706"/>
    </source>
</evidence>
<protein>
    <submittedName>
        <fullName evidence="8">Capsular polysaccharide biosynthesis protein</fullName>
    </submittedName>
</protein>
<accession>A0AA45WWN9</accession>
<dbReference type="Proteomes" id="UP001158066">
    <property type="component" value="Unassembled WGS sequence"/>
</dbReference>
<keyword evidence="4 6" id="KW-1133">Transmembrane helix</keyword>
<evidence type="ECO:0000256" key="6">
    <source>
        <dbReference type="SAM" id="Phobius"/>
    </source>
</evidence>
<reference evidence="8" key="1">
    <citation type="submission" date="2017-05" db="EMBL/GenBank/DDBJ databases">
        <authorList>
            <person name="Varghese N."/>
            <person name="Submissions S."/>
        </authorList>
    </citation>
    <scope>NUCLEOTIDE SEQUENCE</scope>
    <source>
        <strain evidence="8">Su22</strain>
    </source>
</reference>
<sequence>MTVVRYFRNVMKSLPLIGVVTVIMVLSMFLSVIRTFQPAYEASTSLLVSRNPGDDEAYEAYVMLQEVQIAEKIVNDIPELIFSTRVRQAVNRALQQELGDGNSYDEETFLKSVETETVLNARVVHVAVRYPDAEGARVAADTVAWTIDQMVMDLTGQDFIHVIRTAERPDRIAGLGKKHLWVLGLLGGVLLGMAIVLLMTLVEVEPMSRMRNQRYRERDKKPSTDD</sequence>
<feature type="transmembrane region" description="Helical" evidence="6">
    <location>
        <begin position="180"/>
        <end position="202"/>
    </location>
</feature>
<evidence type="ECO:0000313" key="9">
    <source>
        <dbReference type="Proteomes" id="UP001158066"/>
    </source>
</evidence>
<keyword evidence="5 6" id="KW-0472">Membrane</keyword>
<dbReference type="InterPro" id="IPR003856">
    <property type="entry name" value="LPS_length_determ_N"/>
</dbReference>
<name>A0AA45WWN9_9CLOT</name>
<feature type="transmembrane region" description="Helical" evidence="6">
    <location>
        <begin position="14"/>
        <end position="33"/>
    </location>
</feature>
<keyword evidence="9" id="KW-1185">Reference proteome</keyword>
<comment type="subcellular location">
    <subcellularLocation>
        <location evidence="1">Cell membrane</location>
        <topology evidence="1">Multi-pass membrane protein</topology>
    </subcellularLocation>
</comment>
<keyword evidence="3 6" id="KW-0812">Transmembrane</keyword>
<evidence type="ECO:0000313" key="8">
    <source>
        <dbReference type="EMBL" id="SMP54868.1"/>
    </source>
</evidence>
<organism evidence="8 9">
    <name type="scientific">Anoxynatronum buryatiense</name>
    <dbReference type="NCBI Taxonomy" id="489973"/>
    <lineage>
        <taxon>Bacteria</taxon>
        <taxon>Bacillati</taxon>
        <taxon>Bacillota</taxon>
        <taxon>Clostridia</taxon>
        <taxon>Eubacteriales</taxon>
        <taxon>Clostridiaceae</taxon>
        <taxon>Anoxynatronum</taxon>
    </lineage>
</organism>
<evidence type="ECO:0000256" key="3">
    <source>
        <dbReference type="ARBA" id="ARBA00022692"/>
    </source>
</evidence>
<dbReference type="EMBL" id="FXUF01000005">
    <property type="protein sequence ID" value="SMP54868.1"/>
    <property type="molecule type" value="Genomic_DNA"/>
</dbReference>
<evidence type="ECO:0000256" key="5">
    <source>
        <dbReference type="ARBA" id="ARBA00023136"/>
    </source>
</evidence>
<evidence type="ECO:0000256" key="2">
    <source>
        <dbReference type="ARBA" id="ARBA00022475"/>
    </source>
</evidence>
<dbReference type="Pfam" id="PF02706">
    <property type="entry name" value="Wzz"/>
    <property type="match status" value="1"/>
</dbReference>
<proteinExistence type="predicted"/>
<dbReference type="AlphaFoldDB" id="A0AA45WWN9"/>
<comment type="caution">
    <text evidence="8">The sequence shown here is derived from an EMBL/GenBank/DDBJ whole genome shotgun (WGS) entry which is preliminary data.</text>
</comment>
<keyword evidence="2" id="KW-1003">Cell membrane</keyword>
<feature type="domain" description="Polysaccharide chain length determinant N-terminal" evidence="7">
    <location>
        <begin position="3"/>
        <end position="92"/>
    </location>
</feature>
<dbReference type="GO" id="GO:0005886">
    <property type="term" value="C:plasma membrane"/>
    <property type="evidence" value="ECO:0007669"/>
    <property type="project" value="UniProtKB-SubCell"/>
</dbReference>